<keyword evidence="1" id="KW-0805">Transcription regulation</keyword>
<organism evidence="5 6">
    <name type="scientific">Solirubrobacter pauli</name>
    <dbReference type="NCBI Taxonomy" id="166793"/>
    <lineage>
        <taxon>Bacteria</taxon>
        <taxon>Bacillati</taxon>
        <taxon>Actinomycetota</taxon>
        <taxon>Thermoleophilia</taxon>
        <taxon>Solirubrobacterales</taxon>
        <taxon>Solirubrobacteraceae</taxon>
        <taxon>Solirubrobacter</taxon>
    </lineage>
</organism>
<dbReference type="InterPro" id="IPR008920">
    <property type="entry name" value="TF_FadR/GntR_C"/>
</dbReference>
<dbReference type="Pfam" id="PF00392">
    <property type="entry name" value="GntR"/>
    <property type="match status" value="1"/>
</dbReference>
<dbReference type="OrthoDB" id="9816161at2"/>
<proteinExistence type="predicted"/>
<sequence>MLSRTLPTQVAHHLRERILGGELAPGDRIIETDLATEFEVSRHTLRSALQTLTHEGLLEQSQFKSTHVARPTADDVFEIYTLRNALEAMACRLAAQRVANTAAMDAAVARMRAAAEAGDVTAMKEADFDFHTAVIDLAGHSRLREQYRTLHAQTRLYLNLTATVGYELGEIAAKHAELADAIRRGDAARAEQLGGAHNTDDGERLVAMLRAPGRPG</sequence>
<keyword evidence="3" id="KW-0804">Transcription</keyword>
<comment type="caution">
    <text evidence="5">The sequence shown here is derived from an EMBL/GenBank/DDBJ whole genome shotgun (WGS) entry which is preliminary data.</text>
</comment>
<dbReference type="SUPFAM" id="SSF48008">
    <property type="entry name" value="GntR ligand-binding domain-like"/>
    <property type="match status" value="1"/>
</dbReference>
<dbReference type="PRINTS" id="PR00035">
    <property type="entry name" value="HTHGNTR"/>
</dbReference>
<feature type="domain" description="HTH gntR-type" evidence="4">
    <location>
        <begin position="4"/>
        <end position="71"/>
    </location>
</feature>
<evidence type="ECO:0000313" key="5">
    <source>
        <dbReference type="EMBL" id="RKQ93732.1"/>
    </source>
</evidence>
<evidence type="ECO:0000256" key="3">
    <source>
        <dbReference type="ARBA" id="ARBA00023163"/>
    </source>
</evidence>
<dbReference type="GO" id="GO:0003677">
    <property type="term" value="F:DNA binding"/>
    <property type="evidence" value="ECO:0007669"/>
    <property type="project" value="UniProtKB-KW"/>
</dbReference>
<evidence type="ECO:0000313" key="6">
    <source>
        <dbReference type="Proteomes" id="UP000278962"/>
    </source>
</evidence>
<dbReference type="GO" id="GO:0003700">
    <property type="term" value="F:DNA-binding transcription factor activity"/>
    <property type="evidence" value="ECO:0007669"/>
    <property type="project" value="InterPro"/>
</dbReference>
<evidence type="ECO:0000256" key="2">
    <source>
        <dbReference type="ARBA" id="ARBA00023125"/>
    </source>
</evidence>
<name>A0A660LF66_9ACTN</name>
<dbReference type="RefSeq" id="WP_121252124.1">
    <property type="nucleotide sequence ID" value="NZ_RBIL01000001.1"/>
</dbReference>
<dbReference type="InterPro" id="IPR036388">
    <property type="entry name" value="WH-like_DNA-bd_sf"/>
</dbReference>
<dbReference type="Pfam" id="PF07729">
    <property type="entry name" value="FCD"/>
    <property type="match status" value="1"/>
</dbReference>
<evidence type="ECO:0000259" key="4">
    <source>
        <dbReference type="PROSITE" id="PS50949"/>
    </source>
</evidence>
<keyword evidence="6" id="KW-1185">Reference proteome</keyword>
<evidence type="ECO:0000256" key="1">
    <source>
        <dbReference type="ARBA" id="ARBA00023015"/>
    </source>
</evidence>
<dbReference type="InterPro" id="IPR011711">
    <property type="entry name" value="GntR_C"/>
</dbReference>
<dbReference type="CDD" id="cd07377">
    <property type="entry name" value="WHTH_GntR"/>
    <property type="match status" value="1"/>
</dbReference>
<dbReference type="PANTHER" id="PTHR43537">
    <property type="entry name" value="TRANSCRIPTIONAL REGULATOR, GNTR FAMILY"/>
    <property type="match status" value="1"/>
</dbReference>
<gene>
    <name evidence="5" type="ORF">C8N24_3603</name>
</gene>
<accession>A0A660LF66</accession>
<dbReference type="AlphaFoldDB" id="A0A660LF66"/>
<protein>
    <submittedName>
        <fullName evidence="5">GntR family transcriptional regulator</fullName>
    </submittedName>
</protein>
<dbReference type="EMBL" id="RBIL01000001">
    <property type="protein sequence ID" value="RKQ93732.1"/>
    <property type="molecule type" value="Genomic_DNA"/>
</dbReference>
<dbReference type="SMART" id="SM00895">
    <property type="entry name" value="FCD"/>
    <property type="match status" value="1"/>
</dbReference>
<dbReference type="SUPFAM" id="SSF46785">
    <property type="entry name" value="Winged helix' DNA-binding domain"/>
    <property type="match status" value="1"/>
</dbReference>
<reference evidence="5 6" key="1">
    <citation type="submission" date="2018-10" db="EMBL/GenBank/DDBJ databases">
        <title>Genomic Encyclopedia of Archaeal and Bacterial Type Strains, Phase II (KMG-II): from individual species to whole genera.</title>
        <authorList>
            <person name="Goeker M."/>
        </authorList>
    </citation>
    <scope>NUCLEOTIDE SEQUENCE [LARGE SCALE GENOMIC DNA]</scope>
    <source>
        <strain evidence="5 6">DSM 14954</strain>
    </source>
</reference>
<dbReference type="Proteomes" id="UP000278962">
    <property type="component" value="Unassembled WGS sequence"/>
</dbReference>
<keyword evidence="2" id="KW-0238">DNA-binding</keyword>
<dbReference type="SMART" id="SM00345">
    <property type="entry name" value="HTH_GNTR"/>
    <property type="match status" value="1"/>
</dbReference>
<dbReference type="Gene3D" id="1.20.120.530">
    <property type="entry name" value="GntR ligand-binding domain-like"/>
    <property type="match status" value="1"/>
</dbReference>
<dbReference type="InterPro" id="IPR036390">
    <property type="entry name" value="WH_DNA-bd_sf"/>
</dbReference>
<dbReference type="PANTHER" id="PTHR43537:SF45">
    <property type="entry name" value="GNTR FAMILY REGULATORY PROTEIN"/>
    <property type="match status" value="1"/>
</dbReference>
<dbReference type="PROSITE" id="PS50949">
    <property type="entry name" value="HTH_GNTR"/>
    <property type="match status" value="1"/>
</dbReference>
<dbReference type="InterPro" id="IPR000524">
    <property type="entry name" value="Tscrpt_reg_HTH_GntR"/>
</dbReference>
<dbReference type="Gene3D" id="1.10.10.10">
    <property type="entry name" value="Winged helix-like DNA-binding domain superfamily/Winged helix DNA-binding domain"/>
    <property type="match status" value="1"/>
</dbReference>